<evidence type="ECO:0000259" key="6">
    <source>
        <dbReference type="PROSITE" id="PS50199"/>
    </source>
</evidence>
<evidence type="ECO:0000256" key="4">
    <source>
        <dbReference type="PROSITE-ProRule" id="PRU00322"/>
    </source>
</evidence>
<dbReference type="SMART" id="SM00547">
    <property type="entry name" value="ZnF_RBZ"/>
    <property type="match status" value="1"/>
</dbReference>
<evidence type="ECO:0000256" key="3">
    <source>
        <dbReference type="ARBA" id="ARBA00022833"/>
    </source>
</evidence>
<keyword evidence="3" id="KW-0862">Zinc</keyword>
<feature type="region of interest" description="Disordered" evidence="5">
    <location>
        <begin position="125"/>
        <end position="170"/>
    </location>
</feature>
<keyword evidence="8" id="KW-1185">Reference proteome</keyword>
<evidence type="ECO:0000256" key="5">
    <source>
        <dbReference type="SAM" id="MobiDB-lite"/>
    </source>
</evidence>
<dbReference type="PROSITE" id="PS50199">
    <property type="entry name" value="ZF_RANBP2_2"/>
    <property type="match status" value="1"/>
</dbReference>
<feature type="compositionally biased region" description="Acidic residues" evidence="5">
    <location>
        <begin position="63"/>
        <end position="80"/>
    </location>
</feature>
<proteinExistence type="predicted"/>
<feature type="compositionally biased region" description="Basic and acidic residues" evidence="5">
    <location>
        <begin position="81"/>
        <end position="104"/>
    </location>
</feature>
<feature type="region of interest" description="Disordered" evidence="5">
    <location>
        <begin position="58"/>
        <end position="107"/>
    </location>
</feature>
<feature type="region of interest" description="Disordered" evidence="5">
    <location>
        <begin position="1"/>
        <end position="20"/>
    </location>
</feature>
<gene>
    <name evidence="7" type="ORF">PCOR1329_LOCUS52422</name>
</gene>
<dbReference type="InterPro" id="IPR036443">
    <property type="entry name" value="Znf_RanBP2_sf"/>
</dbReference>
<feature type="compositionally biased region" description="Basic and acidic residues" evidence="5">
    <location>
        <begin position="160"/>
        <end position="170"/>
    </location>
</feature>
<organism evidence="7 8">
    <name type="scientific">Prorocentrum cordatum</name>
    <dbReference type="NCBI Taxonomy" id="2364126"/>
    <lineage>
        <taxon>Eukaryota</taxon>
        <taxon>Sar</taxon>
        <taxon>Alveolata</taxon>
        <taxon>Dinophyceae</taxon>
        <taxon>Prorocentrales</taxon>
        <taxon>Prorocentraceae</taxon>
        <taxon>Prorocentrum</taxon>
    </lineage>
</organism>
<dbReference type="Pfam" id="PF00641">
    <property type="entry name" value="Zn_ribbon_RanBP"/>
    <property type="match status" value="1"/>
</dbReference>
<evidence type="ECO:0000313" key="7">
    <source>
        <dbReference type="EMBL" id="CAK0864593.1"/>
    </source>
</evidence>
<protein>
    <recommendedName>
        <fullName evidence="6">RanBP2-type domain-containing protein</fullName>
    </recommendedName>
</protein>
<dbReference type="InterPro" id="IPR001876">
    <property type="entry name" value="Znf_RanBP2"/>
</dbReference>
<evidence type="ECO:0000313" key="8">
    <source>
        <dbReference type="Proteomes" id="UP001189429"/>
    </source>
</evidence>
<sequence>QAALRALDRRGCGPLRRPKNAQRLLGPCRCSRTDSPLLHLYLFADQEVQVFKKGQWDSRDDAGCEDEAAEDDNPDADADATEDRDRDPNRNSRWGIKGEGRPGDWDCPECGARVFASKSACFKCGARKDGSSDARGVGGNDAEGADGSAAKRKRNRKAKTRESDRAAAHQ</sequence>
<keyword evidence="1" id="KW-0479">Metal-binding</keyword>
<accession>A0ABN9UYE2</accession>
<name>A0ABN9UYE2_9DINO</name>
<evidence type="ECO:0000256" key="1">
    <source>
        <dbReference type="ARBA" id="ARBA00022723"/>
    </source>
</evidence>
<dbReference type="Gene3D" id="4.10.1060.10">
    <property type="entry name" value="Zinc finger, RanBP2-type"/>
    <property type="match status" value="1"/>
</dbReference>
<feature type="non-terminal residue" evidence="7">
    <location>
        <position position="1"/>
    </location>
</feature>
<feature type="domain" description="RanBP2-type" evidence="6">
    <location>
        <begin position="101"/>
        <end position="130"/>
    </location>
</feature>
<keyword evidence="2 4" id="KW-0863">Zinc-finger</keyword>
<feature type="compositionally biased region" description="Basic residues" evidence="5">
    <location>
        <begin position="150"/>
        <end position="159"/>
    </location>
</feature>
<dbReference type="Proteomes" id="UP001189429">
    <property type="component" value="Unassembled WGS sequence"/>
</dbReference>
<reference evidence="7" key="1">
    <citation type="submission" date="2023-10" db="EMBL/GenBank/DDBJ databases">
        <authorList>
            <person name="Chen Y."/>
            <person name="Shah S."/>
            <person name="Dougan E. K."/>
            <person name="Thang M."/>
            <person name="Chan C."/>
        </authorList>
    </citation>
    <scope>NUCLEOTIDE SEQUENCE [LARGE SCALE GENOMIC DNA]</scope>
</reference>
<evidence type="ECO:0000256" key="2">
    <source>
        <dbReference type="ARBA" id="ARBA00022771"/>
    </source>
</evidence>
<feature type="compositionally biased region" description="Basic and acidic residues" evidence="5">
    <location>
        <begin position="1"/>
        <end position="11"/>
    </location>
</feature>
<dbReference type="EMBL" id="CAUYUJ010016380">
    <property type="protein sequence ID" value="CAK0864593.1"/>
    <property type="molecule type" value="Genomic_DNA"/>
</dbReference>
<comment type="caution">
    <text evidence="7">The sequence shown here is derived from an EMBL/GenBank/DDBJ whole genome shotgun (WGS) entry which is preliminary data.</text>
</comment>
<dbReference type="SUPFAM" id="SSF90209">
    <property type="entry name" value="Ran binding protein zinc finger-like"/>
    <property type="match status" value="1"/>
</dbReference>